<dbReference type="AlphaFoldDB" id="A0A8C2RBH7"/>
<proteinExistence type="predicted"/>
<evidence type="ECO:0000313" key="2">
    <source>
        <dbReference type="Ensembl" id="ENSCHIP00010026165.1"/>
    </source>
</evidence>
<reference evidence="2" key="1">
    <citation type="submission" date="2019-03" db="EMBL/GenBank/DDBJ databases">
        <title>Genome sequencing and reference-guided assembly of Black Bengal Goat (Capra hircus).</title>
        <authorList>
            <person name="Siddiki A.Z."/>
            <person name="Baten A."/>
            <person name="Billah M."/>
            <person name="Alam M.A.U."/>
            <person name="Shawrob K.S.M."/>
            <person name="Saha S."/>
            <person name="Chowdhury M."/>
            <person name="Rahman A.H."/>
            <person name="Stear M."/>
            <person name="Miah G."/>
            <person name="Das G.B."/>
            <person name="Hossain M.M."/>
            <person name="Kumkum M."/>
            <person name="Islam M.S."/>
            <person name="Mollah A.M."/>
            <person name="Ahsan A."/>
            <person name="Tusar F."/>
            <person name="Khan M.K.I."/>
        </authorList>
    </citation>
    <scope>NUCLEOTIDE SEQUENCE [LARGE SCALE GENOMIC DNA]</scope>
</reference>
<feature type="transmembrane region" description="Helical" evidence="1">
    <location>
        <begin position="16"/>
        <end position="36"/>
    </location>
</feature>
<keyword evidence="1" id="KW-0812">Transmembrane</keyword>
<keyword evidence="1" id="KW-0472">Membrane</keyword>
<evidence type="ECO:0008006" key="3">
    <source>
        <dbReference type="Google" id="ProtNLM"/>
    </source>
</evidence>
<keyword evidence="1" id="KW-1133">Transmembrane helix</keyword>
<name>A0A8C2RBH7_CAPHI</name>
<organism evidence="2">
    <name type="scientific">Capra hircus</name>
    <name type="common">Goat</name>
    <dbReference type="NCBI Taxonomy" id="9925"/>
    <lineage>
        <taxon>Eukaryota</taxon>
        <taxon>Metazoa</taxon>
        <taxon>Chordata</taxon>
        <taxon>Craniata</taxon>
        <taxon>Vertebrata</taxon>
        <taxon>Euteleostomi</taxon>
        <taxon>Mammalia</taxon>
        <taxon>Eutheria</taxon>
        <taxon>Laurasiatheria</taxon>
        <taxon>Artiodactyla</taxon>
        <taxon>Ruminantia</taxon>
        <taxon>Pecora</taxon>
        <taxon>Bovidae</taxon>
        <taxon>Caprinae</taxon>
        <taxon>Capra</taxon>
    </lineage>
</organism>
<accession>A0A8C2RBH7</accession>
<reference evidence="2" key="2">
    <citation type="submission" date="2025-08" db="UniProtKB">
        <authorList>
            <consortium name="Ensembl"/>
        </authorList>
    </citation>
    <scope>IDENTIFICATION</scope>
</reference>
<sequence length="110" mass="12559">MLSSESLSQSIFTNSILPIITAPLLYYCVLTTYHFLKLSYSIFVCGLLSTVNHCLNLNGICRRDTCKLTEGTVATCRRKWKCCCTWWILFLVPTPVIYSDYQAPHKKIGK</sequence>
<evidence type="ECO:0000256" key="1">
    <source>
        <dbReference type="SAM" id="Phobius"/>
    </source>
</evidence>
<dbReference type="Ensembl" id="ENSCHIT00010036923.1">
    <property type="protein sequence ID" value="ENSCHIP00010026165.1"/>
    <property type="gene ID" value="ENSCHIG00010019472.1"/>
</dbReference>
<protein>
    <recommendedName>
        <fullName evidence="3">Beta-defensin</fullName>
    </recommendedName>
</protein>